<name>A0A095XZ70_9GAMM</name>
<dbReference type="eggNOG" id="COG5654">
    <property type="taxonomic scope" value="Bacteria"/>
</dbReference>
<evidence type="ECO:0000313" key="3">
    <source>
        <dbReference type="Proteomes" id="UP000029640"/>
    </source>
</evidence>
<reference evidence="2 3" key="1">
    <citation type="journal article" date="2014" name="Genome Announc.">
        <title>Genome Sequence of Gammaproteobacterial Pseudohaliea rubra Type Strain DSM 19751, Isolated from Coastal Seawater of the Mediterranean Sea.</title>
        <authorList>
            <person name="Spring S."/>
            <person name="Fiebig A."/>
            <person name="Riedel T."/>
            <person name="Goker M."/>
            <person name="Klenk H.P."/>
        </authorList>
    </citation>
    <scope>NUCLEOTIDE SEQUENCE [LARGE SCALE GENOMIC DNA]</scope>
    <source>
        <strain evidence="2 3">DSM 19751</strain>
    </source>
</reference>
<dbReference type="InterPro" id="IPR014914">
    <property type="entry name" value="RES_dom"/>
</dbReference>
<dbReference type="Pfam" id="PF08808">
    <property type="entry name" value="RES"/>
    <property type="match status" value="1"/>
</dbReference>
<accession>A0A095XZ70</accession>
<proteinExistence type="predicted"/>
<dbReference type="STRING" id="1265313.HRUBRA_00248"/>
<protein>
    <recommendedName>
        <fullName evidence="1">RES domain-containing protein</fullName>
    </recommendedName>
</protein>
<dbReference type="Proteomes" id="UP000029640">
    <property type="component" value="Unassembled WGS sequence"/>
</dbReference>
<dbReference type="SMART" id="SM00953">
    <property type="entry name" value="RES"/>
    <property type="match status" value="1"/>
</dbReference>
<gene>
    <name evidence="2" type="ORF">HRUBRA_00248</name>
</gene>
<keyword evidence="3" id="KW-1185">Reference proteome</keyword>
<organism evidence="2 3">
    <name type="scientific">Pseudohaliea rubra DSM 19751</name>
    <dbReference type="NCBI Taxonomy" id="1265313"/>
    <lineage>
        <taxon>Bacteria</taxon>
        <taxon>Pseudomonadati</taxon>
        <taxon>Pseudomonadota</taxon>
        <taxon>Gammaproteobacteria</taxon>
        <taxon>Cellvibrionales</taxon>
        <taxon>Halieaceae</taxon>
        <taxon>Pseudohaliea</taxon>
    </lineage>
</organism>
<dbReference type="EMBL" id="AUVB01000012">
    <property type="protein sequence ID" value="KGE05046.1"/>
    <property type="molecule type" value="Genomic_DNA"/>
</dbReference>
<dbReference type="AlphaFoldDB" id="A0A095XZ70"/>
<comment type="caution">
    <text evidence="2">The sequence shown here is derived from an EMBL/GenBank/DDBJ whole genome shotgun (WGS) entry which is preliminary data.</text>
</comment>
<dbReference type="HOGENOM" id="CLU_133611_0_1_6"/>
<evidence type="ECO:0000313" key="2">
    <source>
        <dbReference type="EMBL" id="KGE05046.1"/>
    </source>
</evidence>
<evidence type="ECO:0000259" key="1">
    <source>
        <dbReference type="SMART" id="SM00953"/>
    </source>
</evidence>
<sequence length="142" mass="15883">MMSGIGGLHSSQRWHSKGHRIVYTSTSLPLAVLEVLANLQQTDKLQLYWVMRVEVPDELVAAPAADDLPGDWNERDGEPLAARAYGDGWLSSHESVALLVPSAVLPSEFNVLLNPEHEDYQYITYDKPLPFDFDPRLITPGR</sequence>
<feature type="domain" description="RES" evidence="1">
    <location>
        <begin position="1"/>
        <end position="127"/>
    </location>
</feature>